<gene>
    <name evidence="1" type="ORF">DCF15_05370</name>
</gene>
<evidence type="ECO:0000313" key="1">
    <source>
        <dbReference type="EMBL" id="PZO58536.1"/>
    </source>
</evidence>
<protein>
    <submittedName>
        <fullName evidence="1">Uncharacterized protein</fullName>
    </submittedName>
</protein>
<dbReference type="PROSITE" id="PS51257">
    <property type="entry name" value="PROKAR_LIPOPROTEIN"/>
    <property type="match status" value="1"/>
</dbReference>
<dbReference type="Proteomes" id="UP000249794">
    <property type="component" value="Unassembled WGS sequence"/>
</dbReference>
<reference evidence="1 2" key="2">
    <citation type="submission" date="2018-06" db="EMBL/GenBank/DDBJ databases">
        <title>Metagenomic assembly of (sub)arctic Cyanobacteria and their associated microbiome from non-axenic cultures.</title>
        <authorList>
            <person name="Baurain D."/>
        </authorList>
    </citation>
    <scope>NUCLEOTIDE SEQUENCE [LARGE SCALE GENOMIC DNA]</scope>
    <source>
        <strain evidence="1">ULC027bin1</strain>
    </source>
</reference>
<accession>A0A2W4XME9</accession>
<name>A0A2W4XME9_9CYAN</name>
<dbReference type="AlphaFoldDB" id="A0A2W4XME9"/>
<dbReference type="EMBL" id="QBMP01000034">
    <property type="protein sequence ID" value="PZO58536.1"/>
    <property type="molecule type" value="Genomic_DNA"/>
</dbReference>
<evidence type="ECO:0000313" key="2">
    <source>
        <dbReference type="Proteomes" id="UP000249794"/>
    </source>
</evidence>
<reference evidence="2" key="1">
    <citation type="submission" date="2018-04" db="EMBL/GenBank/DDBJ databases">
        <authorList>
            <person name="Cornet L."/>
        </authorList>
    </citation>
    <scope>NUCLEOTIDE SEQUENCE [LARGE SCALE GENOMIC DNA]</scope>
</reference>
<proteinExistence type="predicted"/>
<organism evidence="1 2">
    <name type="scientific">Phormidesmis priestleyi</name>
    <dbReference type="NCBI Taxonomy" id="268141"/>
    <lineage>
        <taxon>Bacteria</taxon>
        <taxon>Bacillati</taxon>
        <taxon>Cyanobacteriota</taxon>
        <taxon>Cyanophyceae</taxon>
        <taxon>Leptolyngbyales</taxon>
        <taxon>Leptolyngbyaceae</taxon>
        <taxon>Phormidesmis</taxon>
    </lineage>
</organism>
<comment type="caution">
    <text evidence="1">The sequence shown here is derived from an EMBL/GenBank/DDBJ whole genome shotgun (WGS) entry which is preliminary data.</text>
</comment>
<sequence length="189" mass="21041">MTDKNTTQSLHLSDLCRDKPERPGWSLTFGAACADAAAVCLDDQEHRKQVSLQIDGQHTLEVQLHWNAIDDTIRRFNADQEVATEYGAYGIAALVMPYLTNLTIIERSVKGKGFGFDFWLGSIEDVGTLFQRKARLEVSGIRQGSRAMIQSRVNTKLRQISPSDAIAPGYVSVIEFSTPTVHIVEKCRT</sequence>